<proteinExistence type="predicted"/>
<sequence length="106" mass="11834">MTIAPGTIRTLKQKYVRRGCDCGNPATKCHTYLLPNARRNPASKGYGKDNISWCSDEKAFTCSDCPLPTIDGHEWCATFDGDRFPHMVHTFITISQEDRVPAEAAE</sequence>
<evidence type="ECO:0000313" key="1">
    <source>
        <dbReference type="EMBL" id="MBW3096849.1"/>
    </source>
</evidence>
<dbReference type="Proteomes" id="UP001430804">
    <property type="component" value="Unassembled WGS sequence"/>
</dbReference>
<reference evidence="1" key="1">
    <citation type="submission" date="2021-07" db="EMBL/GenBank/DDBJ databases">
        <title>Pseudohoeflea marina sp. nov. a polyhydroxyalcanoate-producing bacterium.</title>
        <authorList>
            <person name="Zheng W."/>
            <person name="Yu S."/>
            <person name="Huang Y."/>
        </authorList>
    </citation>
    <scope>NUCLEOTIDE SEQUENCE</scope>
    <source>
        <strain evidence="1">DP4N28-3</strain>
    </source>
</reference>
<dbReference type="EMBL" id="JAHWQX010000002">
    <property type="protein sequence ID" value="MBW3096849.1"/>
    <property type="molecule type" value="Genomic_DNA"/>
</dbReference>
<name>A0ABS6WLL2_9HYPH</name>
<comment type="caution">
    <text evidence="1">The sequence shown here is derived from an EMBL/GenBank/DDBJ whole genome shotgun (WGS) entry which is preliminary data.</text>
</comment>
<protein>
    <submittedName>
        <fullName evidence="1">Uncharacterized protein</fullName>
    </submittedName>
</protein>
<evidence type="ECO:0000313" key="2">
    <source>
        <dbReference type="Proteomes" id="UP001430804"/>
    </source>
</evidence>
<accession>A0ABS6WLL2</accession>
<organism evidence="1 2">
    <name type="scientific">Pseudohoeflea coraliihabitans</name>
    <dbReference type="NCBI Taxonomy" id="2860393"/>
    <lineage>
        <taxon>Bacteria</taxon>
        <taxon>Pseudomonadati</taxon>
        <taxon>Pseudomonadota</taxon>
        <taxon>Alphaproteobacteria</taxon>
        <taxon>Hyphomicrobiales</taxon>
        <taxon>Rhizobiaceae</taxon>
        <taxon>Pseudohoeflea</taxon>
    </lineage>
</organism>
<gene>
    <name evidence="1" type="ORF">KY465_06115</name>
</gene>
<dbReference type="RefSeq" id="WP_219200817.1">
    <property type="nucleotide sequence ID" value="NZ_JAHWQX010000002.1"/>
</dbReference>
<keyword evidence="2" id="KW-1185">Reference proteome</keyword>